<evidence type="ECO:0000256" key="2">
    <source>
        <dbReference type="ARBA" id="ARBA00022803"/>
    </source>
</evidence>
<evidence type="ECO:0000256" key="4">
    <source>
        <dbReference type="SAM" id="Phobius"/>
    </source>
</evidence>
<gene>
    <name evidence="5" type="ORF">A3D71_00775</name>
</gene>
<dbReference type="PANTHER" id="PTHR44858:SF1">
    <property type="entry name" value="UDP-N-ACETYLGLUCOSAMINE--PEPTIDE N-ACETYLGLUCOSAMINYLTRANSFERASE SPINDLY-RELATED"/>
    <property type="match status" value="1"/>
</dbReference>
<dbReference type="PROSITE" id="PS50005">
    <property type="entry name" value="TPR"/>
    <property type="match status" value="2"/>
</dbReference>
<accession>A0A1F6DWD1</accession>
<feature type="transmembrane region" description="Helical" evidence="4">
    <location>
        <begin position="416"/>
        <end position="443"/>
    </location>
</feature>
<organism evidence="5 6">
    <name type="scientific">Candidatus Kaiserbacteria bacterium RIFCSPHIGHO2_02_FULL_55_20</name>
    <dbReference type="NCBI Taxonomy" id="1798497"/>
    <lineage>
        <taxon>Bacteria</taxon>
        <taxon>Candidatus Kaiseribacteriota</taxon>
    </lineage>
</organism>
<dbReference type="STRING" id="1798497.A3D71_00775"/>
<feature type="transmembrane region" description="Helical" evidence="4">
    <location>
        <begin position="68"/>
        <end position="92"/>
    </location>
</feature>
<dbReference type="PANTHER" id="PTHR44858">
    <property type="entry name" value="TETRATRICOPEPTIDE REPEAT PROTEIN 6"/>
    <property type="match status" value="1"/>
</dbReference>
<dbReference type="InterPro" id="IPR011990">
    <property type="entry name" value="TPR-like_helical_dom_sf"/>
</dbReference>
<proteinExistence type="predicted"/>
<feature type="transmembrane region" description="Helical" evidence="4">
    <location>
        <begin position="104"/>
        <end position="123"/>
    </location>
</feature>
<dbReference type="SMART" id="SM00028">
    <property type="entry name" value="TPR"/>
    <property type="match status" value="6"/>
</dbReference>
<feature type="transmembrane region" description="Helical" evidence="4">
    <location>
        <begin position="389"/>
        <end position="410"/>
    </location>
</feature>
<feature type="transmembrane region" description="Helical" evidence="4">
    <location>
        <begin position="354"/>
        <end position="377"/>
    </location>
</feature>
<keyword evidence="2 3" id="KW-0802">TPR repeat</keyword>
<dbReference type="EMBL" id="MFLK01000036">
    <property type="protein sequence ID" value="OGG65696.1"/>
    <property type="molecule type" value="Genomic_DNA"/>
</dbReference>
<dbReference type="Pfam" id="PF13432">
    <property type="entry name" value="TPR_16"/>
    <property type="match status" value="1"/>
</dbReference>
<sequence>MRTAAIFDRIAEWSMVFLVTLLPVFFIPVLWISTMQAKMVLIIALLIIATTAWVVARFIEGSVRLPKSLILAAGLLIPVAYVLSVAFSGAAQKSLVGNGVEQDTLAFTLILYAGLVLSALIFSGARGAGIKALQGLSIGVFFLMCIQVVHIAIPDLSLGGVIATAAGNAFGTWHEFAILLGFFIVLGLGIRNTGVAAGWRRYALYAMCILSAAFLVVANFFDVWLVVFLAGAIALVSELRSSHAHLGWSSFSWKSHGIWTSVVLLALFSIVFGTFINSVLPSRIHVVNVEVRPSWSGTMQIGESALTRPASLFFGVGPNTFGREWSLYRPLGVNQTVFWDADFATGVGSIPTSFITTGIFGILAWLSFVAALFWNATRSLVRLKGDAPDVLYTAALGLSSVYLVVFYVFYVPGPALSLLMFLFIGLFVAFSVHAGSVGTFYAVLRENTLRSSGLVMCLALFGVGMISAFVGVSRVLAADILLNRSVVTYRQTQDVQAASALVDDALRINPHNARAHRTAVQLGLVLLDKLSAQSDANSEEARARLQSTLEVTIQHGLSAVRSNEDDYQNWLQLAGLYQQLAGVKVAGAYDEARAAYERAREQNPSSPVPLFQLAQLELLENHQDAALEALEQAVQLKPDIAAAYYLASQIYAAQNDLKSAFASAALATQYAPEDARAWYNSGAISYAAADYANAISALEKTLVLEPNNANGAYLLGLSYYQSGRAGDSLRMFEALDRLDPGQAIVTKAIEDLRAGRNPVAAPADTRAPAK</sequence>
<name>A0A1F6DWD1_9BACT</name>
<comment type="caution">
    <text evidence="5">The sequence shown here is derived from an EMBL/GenBank/DDBJ whole genome shotgun (WGS) entry which is preliminary data.</text>
</comment>
<keyword evidence="4" id="KW-1133">Transmembrane helix</keyword>
<dbReference type="Pfam" id="PF13181">
    <property type="entry name" value="TPR_8"/>
    <property type="match status" value="1"/>
</dbReference>
<feature type="transmembrane region" description="Helical" evidence="4">
    <location>
        <begin position="173"/>
        <end position="190"/>
    </location>
</feature>
<reference evidence="5 6" key="1">
    <citation type="journal article" date="2016" name="Nat. Commun.">
        <title>Thousands of microbial genomes shed light on interconnected biogeochemical processes in an aquifer system.</title>
        <authorList>
            <person name="Anantharaman K."/>
            <person name="Brown C.T."/>
            <person name="Hug L.A."/>
            <person name="Sharon I."/>
            <person name="Castelle C.J."/>
            <person name="Probst A.J."/>
            <person name="Thomas B.C."/>
            <person name="Singh A."/>
            <person name="Wilkins M.J."/>
            <person name="Karaoz U."/>
            <person name="Brodie E.L."/>
            <person name="Williams K.H."/>
            <person name="Hubbard S.S."/>
            <person name="Banfield J.F."/>
        </authorList>
    </citation>
    <scope>NUCLEOTIDE SEQUENCE [LARGE SCALE GENOMIC DNA]</scope>
</reference>
<keyword evidence="4" id="KW-0472">Membrane</keyword>
<feature type="transmembrane region" description="Helical" evidence="4">
    <location>
        <begin position="202"/>
        <end position="221"/>
    </location>
</feature>
<feature type="transmembrane region" description="Helical" evidence="4">
    <location>
        <begin position="135"/>
        <end position="153"/>
    </location>
</feature>
<evidence type="ECO:0000256" key="3">
    <source>
        <dbReference type="PROSITE-ProRule" id="PRU00339"/>
    </source>
</evidence>
<keyword evidence="1" id="KW-0677">Repeat</keyword>
<feature type="repeat" description="TPR" evidence="3">
    <location>
        <begin position="675"/>
        <end position="708"/>
    </location>
</feature>
<dbReference type="InterPro" id="IPR050498">
    <property type="entry name" value="Ycf3"/>
</dbReference>
<protein>
    <recommendedName>
        <fullName evidence="7">Tetratricopeptide repeat protein</fullName>
    </recommendedName>
</protein>
<keyword evidence="4" id="KW-0812">Transmembrane</keyword>
<feature type="transmembrane region" description="Helical" evidence="4">
    <location>
        <begin position="455"/>
        <end position="477"/>
    </location>
</feature>
<feature type="transmembrane region" description="Helical" evidence="4">
    <location>
        <begin position="258"/>
        <end position="280"/>
    </location>
</feature>
<feature type="transmembrane region" description="Helical" evidence="4">
    <location>
        <begin position="12"/>
        <end position="33"/>
    </location>
</feature>
<evidence type="ECO:0000313" key="5">
    <source>
        <dbReference type="EMBL" id="OGG65696.1"/>
    </source>
</evidence>
<dbReference type="Gene3D" id="1.25.40.10">
    <property type="entry name" value="Tetratricopeptide repeat domain"/>
    <property type="match status" value="3"/>
</dbReference>
<dbReference type="AlphaFoldDB" id="A0A1F6DWD1"/>
<dbReference type="SUPFAM" id="SSF48452">
    <property type="entry name" value="TPR-like"/>
    <property type="match status" value="2"/>
</dbReference>
<dbReference type="Proteomes" id="UP000177652">
    <property type="component" value="Unassembled WGS sequence"/>
</dbReference>
<evidence type="ECO:0000313" key="6">
    <source>
        <dbReference type="Proteomes" id="UP000177652"/>
    </source>
</evidence>
<feature type="repeat" description="TPR" evidence="3">
    <location>
        <begin position="607"/>
        <end position="640"/>
    </location>
</feature>
<feature type="transmembrane region" description="Helical" evidence="4">
    <location>
        <begin position="39"/>
        <end position="56"/>
    </location>
</feature>
<evidence type="ECO:0000256" key="1">
    <source>
        <dbReference type="ARBA" id="ARBA00022737"/>
    </source>
</evidence>
<evidence type="ECO:0008006" key="7">
    <source>
        <dbReference type="Google" id="ProtNLM"/>
    </source>
</evidence>
<dbReference type="InterPro" id="IPR019734">
    <property type="entry name" value="TPR_rpt"/>
</dbReference>